<evidence type="ECO:0000256" key="1">
    <source>
        <dbReference type="SAM" id="Phobius"/>
    </source>
</evidence>
<keyword evidence="1" id="KW-1133">Transmembrane helix</keyword>
<name>A0A9X3F0Y8_9BACT</name>
<accession>A0A9X3F0Y8</accession>
<feature type="transmembrane region" description="Helical" evidence="1">
    <location>
        <begin position="20"/>
        <end position="41"/>
    </location>
</feature>
<dbReference type="AlphaFoldDB" id="A0A9X3F0Y8"/>
<dbReference type="RefSeq" id="WP_267778128.1">
    <property type="nucleotide sequence ID" value="NZ_JAPNKE010000002.1"/>
</dbReference>
<keyword evidence="1" id="KW-0812">Transmembrane</keyword>
<dbReference type="EMBL" id="JAPNKE010000002">
    <property type="protein sequence ID" value="MCY1013943.1"/>
    <property type="molecule type" value="Genomic_DNA"/>
</dbReference>
<organism evidence="2 3">
    <name type="scientific">Nannocystis pusilla</name>
    <dbReference type="NCBI Taxonomy" id="889268"/>
    <lineage>
        <taxon>Bacteria</taxon>
        <taxon>Pseudomonadati</taxon>
        <taxon>Myxococcota</taxon>
        <taxon>Polyangia</taxon>
        <taxon>Nannocystales</taxon>
        <taxon>Nannocystaceae</taxon>
        <taxon>Nannocystis</taxon>
    </lineage>
</organism>
<sequence length="99" mass="10593">MNGYLQALAGAADQLRDVTFLRLLLPVLLVVGVALTIRWGVRGVIGRRTVLYGRAASGRLLHGEVEGGVAVVVGVLHFVCAAAMLATLGPLSLYLWWPR</sequence>
<feature type="transmembrane region" description="Helical" evidence="1">
    <location>
        <begin position="69"/>
        <end position="97"/>
    </location>
</feature>
<evidence type="ECO:0000313" key="3">
    <source>
        <dbReference type="Proteomes" id="UP001150924"/>
    </source>
</evidence>
<gene>
    <name evidence="2" type="ORF">OV079_52140</name>
</gene>
<comment type="caution">
    <text evidence="2">The sequence shown here is derived from an EMBL/GenBank/DDBJ whole genome shotgun (WGS) entry which is preliminary data.</text>
</comment>
<evidence type="ECO:0000313" key="2">
    <source>
        <dbReference type="EMBL" id="MCY1013943.1"/>
    </source>
</evidence>
<keyword evidence="3" id="KW-1185">Reference proteome</keyword>
<dbReference type="Proteomes" id="UP001150924">
    <property type="component" value="Unassembled WGS sequence"/>
</dbReference>
<protein>
    <submittedName>
        <fullName evidence="2">Uncharacterized protein</fullName>
    </submittedName>
</protein>
<reference evidence="2" key="1">
    <citation type="submission" date="2022-11" db="EMBL/GenBank/DDBJ databases">
        <title>Minimal conservation of predation-associated metabolite biosynthetic gene clusters underscores biosynthetic potential of Myxococcota including descriptions for ten novel species: Archangium lansinium sp. nov., Myxococcus landrumus sp. nov., Nannocystis bai.</title>
        <authorList>
            <person name="Ahearne A."/>
            <person name="Stevens C."/>
            <person name="Phillips K."/>
        </authorList>
    </citation>
    <scope>NUCLEOTIDE SEQUENCE</scope>
    <source>
        <strain evidence="2">Na p29</strain>
    </source>
</reference>
<keyword evidence="1" id="KW-0472">Membrane</keyword>
<proteinExistence type="predicted"/>